<dbReference type="RefSeq" id="WP_038020587.1">
    <property type="nucleotide sequence ID" value="NZ_JPKR02000003.1"/>
</dbReference>
<accession>A0A095VE00</accession>
<dbReference type="STRING" id="642227.HA49_11935"/>
<dbReference type="FunFam" id="3.40.30.10:FF:000039">
    <property type="entry name" value="Glutathione S-transferase domain"/>
    <property type="match status" value="1"/>
</dbReference>
<evidence type="ECO:0000256" key="3">
    <source>
        <dbReference type="RuleBase" id="RU003494"/>
    </source>
</evidence>
<proteinExistence type="inferred from homology"/>
<dbReference type="AlphaFoldDB" id="A0A095VE00"/>
<dbReference type="Proteomes" id="UP000029577">
    <property type="component" value="Unassembled WGS sequence"/>
</dbReference>
<dbReference type="PANTHER" id="PTHR44051:SF19">
    <property type="entry name" value="DISULFIDE-BOND OXIDOREDUCTASE YFCG"/>
    <property type="match status" value="1"/>
</dbReference>
<dbReference type="PROSITE" id="PS50405">
    <property type="entry name" value="GST_CTER"/>
    <property type="match status" value="1"/>
</dbReference>
<dbReference type="Gene3D" id="1.20.1050.10">
    <property type="match status" value="1"/>
</dbReference>
<dbReference type="SFLD" id="SFLDG00358">
    <property type="entry name" value="Main_(cytGST)"/>
    <property type="match status" value="1"/>
</dbReference>
<protein>
    <submittedName>
        <fullName evidence="6">Glutathione S-transferase</fullName>
    </submittedName>
</protein>
<dbReference type="SFLD" id="SFLDG01150">
    <property type="entry name" value="Main.1:_Beta-like"/>
    <property type="match status" value="1"/>
</dbReference>
<keyword evidence="2" id="KW-0808">Transferase</keyword>
<dbReference type="SUPFAM" id="SSF52833">
    <property type="entry name" value="Thioredoxin-like"/>
    <property type="match status" value="1"/>
</dbReference>
<feature type="domain" description="GST N-terminal" evidence="4">
    <location>
        <begin position="1"/>
        <end position="82"/>
    </location>
</feature>
<keyword evidence="7" id="KW-1185">Reference proteome</keyword>
<dbReference type="EMBL" id="JPKR02000003">
    <property type="protein sequence ID" value="KGD72920.1"/>
    <property type="molecule type" value="Genomic_DNA"/>
</dbReference>
<dbReference type="SFLD" id="SFLDS00019">
    <property type="entry name" value="Glutathione_Transferase_(cytos"/>
    <property type="match status" value="1"/>
</dbReference>
<dbReference type="Pfam" id="PF00043">
    <property type="entry name" value="GST_C"/>
    <property type="match status" value="1"/>
</dbReference>
<evidence type="ECO:0000256" key="1">
    <source>
        <dbReference type="ARBA" id="ARBA00007409"/>
    </source>
</evidence>
<dbReference type="GO" id="GO:0016740">
    <property type="term" value="F:transferase activity"/>
    <property type="evidence" value="ECO:0007669"/>
    <property type="project" value="UniProtKB-KW"/>
</dbReference>
<dbReference type="InterPro" id="IPR010987">
    <property type="entry name" value="Glutathione-S-Trfase_C-like"/>
</dbReference>
<comment type="similarity">
    <text evidence="1 3">Belongs to the GST superfamily.</text>
</comment>
<dbReference type="eggNOG" id="COG0625">
    <property type="taxonomic scope" value="Bacteria"/>
</dbReference>
<dbReference type="OrthoDB" id="5958450at2"/>
<evidence type="ECO:0000259" key="5">
    <source>
        <dbReference type="PROSITE" id="PS50405"/>
    </source>
</evidence>
<name>A0A095VE00_9GAMM</name>
<dbReference type="Gene3D" id="3.40.30.10">
    <property type="entry name" value="Glutaredoxin"/>
    <property type="match status" value="1"/>
</dbReference>
<evidence type="ECO:0000256" key="2">
    <source>
        <dbReference type="ARBA" id="ARBA00022679"/>
    </source>
</evidence>
<reference evidence="6" key="1">
    <citation type="submission" date="2014-12" db="EMBL/GenBank/DDBJ databases">
        <title>The draft genome of the Tatumella morbirosei type strain, LMG23360T isolated from pineapple rot.</title>
        <authorList>
            <person name="Smits T.H."/>
            <person name="Palmer M."/>
            <person name="Venter S.N."/>
            <person name="Duffy B."/>
            <person name="Steenkamp E.T."/>
            <person name="Chan W.Y."/>
            <person name="Coutinho T.A."/>
            <person name="Coetzee M.P."/>
            <person name="De Maayer P."/>
        </authorList>
    </citation>
    <scope>NUCLEOTIDE SEQUENCE [LARGE SCALE GENOMIC DNA]</scope>
    <source>
        <strain evidence="6">LMG 23360</strain>
    </source>
</reference>
<dbReference type="InterPro" id="IPR004045">
    <property type="entry name" value="Glutathione_S-Trfase_N"/>
</dbReference>
<organism evidence="6 7">
    <name type="scientific">Tatumella morbirosei</name>
    <dbReference type="NCBI Taxonomy" id="642227"/>
    <lineage>
        <taxon>Bacteria</taxon>
        <taxon>Pseudomonadati</taxon>
        <taxon>Pseudomonadota</taxon>
        <taxon>Gammaproteobacteria</taxon>
        <taxon>Enterobacterales</taxon>
        <taxon>Erwiniaceae</taxon>
        <taxon>Tatumella</taxon>
    </lineage>
</organism>
<feature type="domain" description="GST C-terminal" evidence="5">
    <location>
        <begin position="87"/>
        <end position="212"/>
    </location>
</feature>
<evidence type="ECO:0000313" key="6">
    <source>
        <dbReference type="EMBL" id="KGD72920.1"/>
    </source>
</evidence>
<evidence type="ECO:0000313" key="7">
    <source>
        <dbReference type="Proteomes" id="UP000029577"/>
    </source>
</evidence>
<dbReference type="InterPro" id="IPR036249">
    <property type="entry name" value="Thioredoxin-like_sf"/>
</dbReference>
<evidence type="ECO:0000259" key="4">
    <source>
        <dbReference type="PROSITE" id="PS50404"/>
    </source>
</evidence>
<dbReference type="InterPro" id="IPR004046">
    <property type="entry name" value="GST_C"/>
</dbReference>
<dbReference type="Pfam" id="PF02798">
    <property type="entry name" value="GST_N"/>
    <property type="match status" value="1"/>
</dbReference>
<dbReference type="CDD" id="cd03047">
    <property type="entry name" value="GST_N_2"/>
    <property type="match status" value="1"/>
</dbReference>
<gene>
    <name evidence="6" type="ORF">HA49_11935</name>
</gene>
<comment type="caution">
    <text evidence="6">The sequence shown here is derived from an EMBL/GenBank/DDBJ whole genome shotgun (WGS) entry which is preliminary data.</text>
</comment>
<dbReference type="PROSITE" id="PS50404">
    <property type="entry name" value="GST_NTER"/>
    <property type="match status" value="1"/>
</dbReference>
<dbReference type="InterPro" id="IPR040079">
    <property type="entry name" value="Glutathione_S-Trfase"/>
</dbReference>
<dbReference type="SUPFAM" id="SSF47616">
    <property type="entry name" value="GST C-terminal domain-like"/>
    <property type="match status" value="1"/>
</dbReference>
<sequence>MIEIWGRKTSSNVQAVMWAVAELGQHYKRYDIGHRFGGNDTPEFLAMNPNGTVPVIKVNGGEPLWESGAILRYLAALYGDENFWPTQARQRCVVDQWAEWSKINIALNFTAPVFWVLVRTPAEQRNIQALTAGVQKLVHFLKIAEQQLSHQPYLAGQHLTLADIQFGHTLYRYFDLDFQRPELPALAGYYQRLTERPAYREHVMVSYEELRA</sequence>
<dbReference type="PANTHER" id="PTHR44051">
    <property type="entry name" value="GLUTATHIONE S-TRANSFERASE-RELATED"/>
    <property type="match status" value="1"/>
</dbReference>
<dbReference type="InterPro" id="IPR036282">
    <property type="entry name" value="Glutathione-S-Trfase_C_sf"/>
</dbReference>